<dbReference type="GO" id="GO:0015074">
    <property type="term" value="P:DNA integration"/>
    <property type="evidence" value="ECO:0007669"/>
    <property type="project" value="InterPro"/>
</dbReference>
<evidence type="ECO:0000313" key="2">
    <source>
        <dbReference type="EMBL" id="OGD61369.1"/>
    </source>
</evidence>
<reference evidence="2 3" key="1">
    <citation type="journal article" date="2016" name="Nat. Commun.">
        <title>Thousands of microbial genomes shed light on interconnected biogeochemical processes in an aquifer system.</title>
        <authorList>
            <person name="Anantharaman K."/>
            <person name="Brown C.T."/>
            <person name="Hug L.A."/>
            <person name="Sharon I."/>
            <person name="Castelle C.J."/>
            <person name="Probst A.J."/>
            <person name="Thomas B.C."/>
            <person name="Singh A."/>
            <person name="Wilkins M.J."/>
            <person name="Karaoz U."/>
            <person name="Brodie E.L."/>
            <person name="Williams K.H."/>
            <person name="Hubbard S.S."/>
            <person name="Banfield J.F."/>
        </authorList>
    </citation>
    <scope>NUCLEOTIDE SEQUENCE [LARGE SCALE GENOMIC DNA]</scope>
</reference>
<gene>
    <name evidence="2" type="ORF">A3I57_03200</name>
</gene>
<sequence>MNGYGLRYLLPRIPHMHQCIKSRWVAEKMLWVTAYQEGKNVSSIAQSAKVKRDTIYKWLRRYQAEGITGLIPKRPGAPTGFHPSRIELKVIDRIVDCYRESHDGPRQIAAKLKREGISLCHMTAYRHLVKKGWIVPQKKRRRKEAKLHVCDYPGEELQLDVMHVDPLPGTEDPRGKSRQGFHYQYTLVDDCTRIQYAGLFARLSQDNTCLFLEAMLDKAPFGFNRIRMDNGVEFQTRVSKFLEARKISYIHNRPSRPDQNGKVERAHRTDTQEFYLRSEADSFERRQSGLKQFLLYYNNQRPHWGLGMQGKTPLEKLQSFKEYQTVHLIV</sequence>
<dbReference type="InterPro" id="IPR001584">
    <property type="entry name" value="Integrase_cat-core"/>
</dbReference>
<dbReference type="SUPFAM" id="SSF46689">
    <property type="entry name" value="Homeodomain-like"/>
    <property type="match status" value="1"/>
</dbReference>
<feature type="domain" description="Integrase catalytic" evidence="1">
    <location>
        <begin position="149"/>
        <end position="321"/>
    </location>
</feature>
<dbReference type="PANTHER" id="PTHR35004:SF7">
    <property type="entry name" value="INTEGRASE PROTEIN"/>
    <property type="match status" value="1"/>
</dbReference>
<dbReference type="InterPro" id="IPR009057">
    <property type="entry name" value="Homeodomain-like_sf"/>
</dbReference>
<dbReference type="AlphaFoldDB" id="A0A1F5E1S7"/>
<dbReference type="PANTHER" id="PTHR35004">
    <property type="entry name" value="TRANSPOSASE RV3428C-RELATED"/>
    <property type="match status" value="1"/>
</dbReference>
<dbReference type="Pfam" id="PF13565">
    <property type="entry name" value="HTH_32"/>
    <property type="match status" value="1"/>
</dbReference>
<dbReference type="EMBL" id="MEZQ01000014">
    <property type="protein sequence ID" value="OGD61369.1"/>
    <property type="molecule type" value="Genomic_DNA"/>
</dbReference>
<evidence type="ECO:0000259" key="1">
    <source>
        <dbReference type="PROSITE" id="PS50994"/>
    </source>
</evidence>
<proteinExistence type="predicted"/>
<dbReference type="Pfam" id="PF13683">
    <property type="entry name" value="rve_3"/>
    <property type="match status" value="1"/>
</dbReference>
<dbReference type="InterPro" id="IPR012337">
    <property type="entry name" value="RNaseH-like_sf"/>
</dbReference>
<dbReference type="PROSITE" id="PS50994">
    <property type="entry name" value="INTEGRASE"/>
    <property type="match status" value="1"/>
</dbReference>
<dbReference type="Gene3D" id="3.30.420.10">
    <property type="entry name" value="Ribonuclease H-like superfamily/Ribonuclease H"/>
    <property type="match status" value="1"/>
</dbReference>
<dbReference type="SUPFAM" id="SSF53098">
    <property type="entry name" value="Ribonuclease H-like"/>
    <property type="match status" value="1"/>
</dbReference>
<evidence type="ECO:0000313" key="3">
    <source>
        <dbReference type="Proteomes" id="UP000176364"/>
    </source>
</evidence>
<dbReference type="InterPro" id="IPR036397">
    <property type="entry name" value="RNaseH_sf"/>
</dbReference>
<accession>A0A1F5E1S7</accession>
<comment type="caution">
    <text evidence="2">The sequence shown here is derived from an EMBL/GenBank/DDBJ whole genome shotgun (WGS) entry which is preliminary data.</text>
</comment>
<name>A0A1F5E1S7_9BACT</name>
<dbReference type="Proteomes" id="UP000176364">
    <property type="component" value="Unassembled WGS sequence"/>
</dbReference>
<dbReference type="GO" id="GO:0003676">
    <property type="term" value="F:nucleic acid binding"/>
    <property type="evidence" value="ECO:0007669"/>
    <property type="project" value="InterPro"/>
</dbReference>
<organism evidence="2 3">
    <name type="scientific">Candidatus Beckwithbacteria bacterium RIFCSPLOWO2_02_FULL_47_23</name>
    <dbReference type="NCBI Taxonomy" id="1797463"/>
    <lineage>
        <taxon>Bacteria</taxon>
        <taxon>Candidatus Beckwithiibacteriota</taxon>
    </lineage>
</organism>
<protein>
    <recommendedName>
        <fullName evidence="1">Integrase catalytic domain-containing protein</fullName>
    </recommendedName>
</protein>